<sequence length="284" mass="32927">MLTQIDTLLIQKDQTFYFRLGRKIDEGRYRSVFLCVEKATRKEYACKLMEKQKMITNKDVKDLMNEIQIMQQLTGNPNVTKIQEAYEDDESVYIVMELCKGGSLLDRIKKHGRYSETDAAKIIRTIAVVVQRLHSLGVMHRVLEPENILFLGEQEDSPLKIIHFGFSTFFKPSEKFSEIAADIWSIGVILYILLTGVPPFWAPTEKKIEEEVLHGDLDLSSDSWPDISEIAKELVRKMLDRNPATRITTSECWKIQLSIPTFLYNNLKRLACCQEKKQISWKKC</sequence>
<dbReference type="PROSITE" id="PS50011">
    <property type="entry name" value="PROTEIN_KINASE_DOM"/>
    <property type="match status" value="1"/>
</dbReference>
<dbReference type="InterPro" id="IPR011009">
    <property type="entry name" value="Kinase-like_dom_sf"/>
</dbReference>
<reference evidence="9" key="1">
    <citation type="journal article" date="2010" name="Nat. Biotechnol.">
        <title>Draft genome sequence of the oilseed species Ricinus communis.</title>
        <authorList>
            <person name="Chan A.P."/>
            <person name="Crabtree J."/>
            <person name="Zhao Q."/>
            <person name="Lorenzi H."/>
            <person name="Orvis J."/>
            <person name="Puiu D."/>
            <person name="Melake-Berhan A."/>
            <person name="Jones K.M."/>
            <person name="Redman J."/>
            <person name="Chen G."/>
            <person name="Cahoon E.B."/>
            <person name="Gedil M."/>
            <person name="Stanke M."/>
            <person name="Haas B.J."/>
            <person name="Wortman J.R."/>
            <person name="Fraser-Liggett C.M."/>
            <person name="Ravel J."/>
            <person name="Rabinowicz P.D."/>
        </authorList>
    </citation>
    <scope>NUCLEOTIDE SEQUENCE [LARGE SCALE GENOMIC DNA]</scope>
    <source>
        <strain evidence="9">cv. Hale</strain>
    </source>
</reference>
<dbReference type="STRING" id="3988.B9SDN8"/>
<keyword evidence="2" id="KW-0723">Serine/threonine-protein kinase</keyword>
<dbReference type="PANTHER" id="PTHR24349">
    <property type="entry name" value="SERINE/THREONINE-PROTEIN KINASE"/>
    <property type="match status" value="1"/>
</dbReference>
<evidence type="ECO:0000256" key="4">
    <source>
        <dbReference type="ARBA" id="ARBA00022741"/>
    </source>
</evidence>
<keyword evidence="6" id="KW-0067">ATP-binding</keyword>
<evidence type="ECO:0000259" key="7">
    <source>
        <dbReference type="PROSITE" id="PS50011"/>
    </source>
</evidence>
<evidence type="ECO:0000256" key="3">
    <source>
        <dbReference type="ARBA" id="ARBA00022679"/>
    </source>
</evidence>
<dbReference type="InterPro" id="IPR050205">
    <property type="entry name" value="CDPK_Ser/Thr_kinases"/>
</dbReference>
<dbReference type="GO" id="GO:0005737">
    <property type="term" value="C:cytoplasm"/>
    <property type="evidence" value="ECO:0000318"/>
    <property type="project" value="GO_Central"/>
</dbReference>
<dbReference type="SUPFAM" id="SSF56112">
    <property type="entry name" value="Protein kinase-like (PK-like)"/>
    <property type="match status" value="1"/>
</dbReference>
<dbReference type="GO" id="GO:0005524">
    <property type="term" value="F:ATP binding"/>
    <property type="evidence" value="ECO:0007669"/>
    <property type="project" value="UniProtKB-KW"/>
</dbReference>
<keyword evidence="3 8" id="KW-0808">Transferase</keyword>
<dbReference type="EC" id="2.7.11.17" evidence="8"/>
<dbReference type="GO" id="GO:0004683">
    <property type="term" value="F:calcium/calmodulin-dependent protein kinase activity"/>
    <property type="evidence" value="ECO:0000318"/>
    <property type="project" value="GO_Central"/>
</dbReference>
<dbReference type="eggNOG" id="KOG0032">
    <property type="taxonomic scope" value="Eukaryota"/>
</dbReference>
<dbReference type="AlphaFoldDB" id="B9SDN8"/>
<dbReference type="Gene3D" id="1.10.510.10">
    <property type="entry name" value="Transferase(Phosphotransferase) domain 1"/>
    <property type="match status" value="1"/>
</dbReference>
<feature type="domain" description="Protein kinase" evidence="7">
    <location>
        <begin position="18"/>
        <end position="262"/>
    </location>
</feature>
<gene>
    <name evidence="8" type="ORF">RCOM_0422840</name>
</gene>
<organism evidence="8 9">
    <name type="scientific">Ricinus communis</name>
    <name type="common">Castor bean</name>
    <dbReference type="NCBI Taxonomy" id="3988"/>
    <lineage>
        <taxon>Eukaryota</taxon>
        <taxon>Viridiplantae</taxon>
        <taxon>Streptophyta</taxon>
        <taxon>Embryophyta</taxon>
        <taxon>Tracheophyta</taxon>
        <taxon>Spermatophyta</taxon>
        <taxon>Magnoliopsida</taxon>
        <taxon>eudicotyledons</taxon>
        <taxon>Gunneridae</taxon>
        <taxon>Pentapetalae</taxon>
        <taxon>rosids</taxon>
        <taxon>fabids</taxon>
        <taxon>Malpighiales</taxon>
        <taxon>Euphorbiaceae</taxon>
        <taxon>Acalyphoideae</taxon>
        <taxon>Acalypheae</taxon>
        <taxon>Ricinus</taxon>
    </lineage>
</organism>
<dbReference type="FunFam" id="3.30.200.20:FF:000042">
    <property type="entry name" value="Aurora kinase A"/>
    <property type="match status" value="1"/>
</dbReference>
<name>B9SDN8_RICCO</name>
<protein>
    <submittedName>
        <fullName evidence="8">Calcium-dependent protein kinase, putative</fullName>
        <ecNumber evidence="8">2.7.11.17</ecNumber>
    </submittedName>
</protein>
<dbReference type="Proteomes" id="UP000008311">
    <property type="component" value="Unassembled WGS sequence"/>
</dbReference>
<evidence type="ECO:0000256" key="5">
    <source>
        <dbReference type="ARBA" id="ARBA00022777"/>
    </source>
</evidence>
<accession>B9SDN8</accession>
<dbReference type="GO" id="GO:0005634">
    <property type="term" value="C:nucleus"/>
    <property type="evidence" value="ECO:0000318"/>
    <property type="project" value="GO_Central"/>
</dbReference>
<keyword evidence="5 8" id="KW-0418">Kinase</keyword>
<dbReference type="GO" id="GO:0035556">
    <property type="term" value="P:intracellular signal transduction"/>
    <property type="evidence" value="ECO:0000318"/>
    <property type="project" value="GO_Central"/>
</dbReference>
<dbReference type="Gene3D" id="3.30.200.20">
    <property type="entry name" value="Phosphorylase Kinase, domain 1"/>
    <property type="match status" value="1"/>
</dbReference>
<dbReference type="EMBL" id="EQ973928">
    <property type="protein sequence ID" value="EEF38317.1"/>
    <property type="molecule type" value="Genomic_DNA"/>
</dbReference>
<keyword evidence="9" id="KW-1185">Reference proteome</keyword>
<evidence type="ECO:0000313" key="8">
    <source>
        <dbReference type="EMBL" id="EEF38317.1"/>
    </source>
</evidence>
<evidence type="ECO:0000313" key="9">
    <source>
        <dbReference type="Proteomes" id="UP000008311"/>
    </source>
</evidence>
<evidence type="ECO:0000256" key="2">
    <source>
        <dbReference type="ARBA" id="ARBA00022527"/>
    </source>
</evidence>
<dbReference type="GO" id="GO:0009931">
    <property type="term" value="F:calcium-dependent protein serine/threonine kinase activity"/>
    <property type="evidence" value="ECO:0000318"/>
    <property type="project" value="GO_Central"/>
</dbReference>
<evidence type="ECO:0000256" key="6">
    <source>
        <dbReference type="ARBA" id="ARBA00022840"/>
    </source>
</evidence>
<dbReference type="Pfam" id="PF00069">
    <property type="entry name" value="Pkinase"/>
    <property type="match status" value="2"/>
</dbReference>
<comment type="similarity">
    <text evidence="1">Belongs to the protein kinase superfamily. CAMK Ser/Thr protein kinase family. CaMK subfamily.</text>
</comment>
<dbReference type="InterPro" id="IPR000719">
    <property type="entry name" value="Prot_kinase_dom"/>
</dbReference>
<evidence type="ECO:0000256" key="1">
    <source>
        <dbReference type="ARBA" id="ARBA00005354"/>
    </source>
</evidence>
<dbReference type="InParanoid" id="B9SDN8"/>
<dbReference type="GO" id="GO:0005516">
    <property type="term" value="F:calmodulin binding"/>
    <property type="evidence" value="ECO:0000318"/>
    <property type="project" value="GO_Central"/>
</dbReference>
<keyword evidence="4" id="KW-0547">Nucleotide-binding</keyword>
<proteinExistence type="inferred from homology"/>